<gene>
    <name evidence="1" type="ORF">QQX04_02355</name>
</gene>
<dbReference type="RefSeq" id="WP_301125861.1">
    <property type="nucleotide sequence ID" value="NZ_JAUHPV010000001.1"/>
</dbReference>
<reference evidence="1" key="1">
    <citation type="submission" date="2023-06" db="EMBL/GenBank/DDBJ databases">
        <title>SYSU T00b26.</title>
        <authorList>
            <person name="Gao L."/>
            <person name="Fang B.-Z."/>
            <person name="Li W.-J."/>
        </authorList>
    </citation>
    <scope>NUCLEOTIDE SEQUENCE</scope>
    <source>
        <strain evidence="1">SYSU T00b26</strain>
    </source>
</reference>
<dbReference type="Proteomes" id="UP001172738">
    <property type="component" value="Unassembled WGS sequence"/>
</dbReference>
<comment type="caution">
    <text evidence="1">The sequence shown here is derived from an EMBL/GenBank/DDBJ whole genome shotgun (WGS) entry which is preliminary data.</text>
</comment>
<dbReference type="EMBL" id="JAUHPV010000001">
    <property type="protein sequence ID" value="MDN4471833.1"/>
    <property type="molecule type" value="Genomic_DNA"/>
</dbReference>
<evidence type="ECO:0000313" key="1">
    <source>
        <dbReference type="EMBL" id="MDN4471833.1"/>
    </source>
</evidence>
<proteinExistence type="predicted"/>
<sequence length="105" mass="11218">MRVQLLYFDGCPSWREAEARLIRALSRVCATSTVERVLVTDEGHAAELAFPGSPTLRLDGRDLFPVADATVGLACRVYETPDGMQGAPTVEQLVEALATAGRAAA</sequence>
<evidence type="ECO:0000313" key="2">
    <source>
        <dbReference type="Proteomes" id="UP001172738"/>
    </source>
</evidence>
<name>A0ABT8FY59_9MICO</name>
<organism evidence="1 2">
    <name type="scientific">Demequina zhanjiangensis</name>
    <dbReference type="NCBI Taxonomy" id="3051659"/>
    <lineage>
        <taxon>Bacteria</taxon>
        <taxon>Bacillati</taxon>
        <taxon>Actinomycetota</taxon>
        <taxon>Actinomycetes</taxon>
        <taxon>Micrococcales</taxon>
        <taxon>Demequinaceae</taxon>
        <taxon>Demequina</taxon>
    </lineage>
</organism>
<accession>A0ABT8FY59</accession>
<protein>
    <submittedName>
        <fullName evidence="1">Thioredoxin family protein</fullName>
    </submittedName>
</protein>
<keyword evidence="2" id="KW-1185">Reference proteome</keyword>